<dbReference type="SUPFAM" id="SSF103473">
    <property type="entry name" value="MFS general substrate transporter"/>
    <property type="match status" value="1"/>
</dbReference>
<evidence type="ECO:0000313" key="5">
    <source>
        <dbReference type="Proteomes" id="UP000749559"/>
    </source>
</evidence>
<dbReference type="PANTHER" id="PTHR23121:SF9">
    <property type="entry name" value="SODIUM-DEPENDENT GLUCOSE TRANSPORTER 1"/>
    <property type="match status" value="1"/>
</dbReference>
<organism evidence="4 5">
    <name type="scientific">Owenia fusiformis</name>
    <name type="common">Polychaete worm</name>
    <dbReference type="NCBI Taxonomy" id="6347"/>
    <lineage>
        <taxon>Eukaryota</taxon>
        <taxon>Metazoa</taxon>
        <taxon>Spiralia</taxon>
        <taxon>Lophotrochozoa</taxon>
        <taxon>Annelida</taxon>
        <taxon>Polychaeta</taxon>
        <taxon>Sedentaria</taxon>
        <taxon>Canalipalpata</taxon>
        <taxon>Sabellida</taxon>
        <taxon>Oweniida</taxon>
        <taxon>Oweniidae</taxon>
        <taxon>Owenia</taxon>
    </lineage>
</organism>
<proteinExistence type="predicted"/>
<dbReference type="GO" id="GO:0022857">
    <property type="term" value="F:transmembrane transporter activity"/>
    <property type="evidence" value="ECO:0007669"/>
    <property type="project" value="InterPro"/>
</dbReference>
<dbReference type="AlphaFoldDB" id="A0A8J1TXU8"/>
<accession>A0A8J1TXU8</accession>
<keyword evidence="1" id="KW-0812">Transmembrane</keyword>
<dbReference type="OrthoDB" id="546893at2759"/>
<dbReference type="InterPro" id="IPR036259">
    <property type="entry name" value="MFS_trans_sf"/>
</dbReference>
<protein>
    <submittedName>
        <fullName evidence="4">Uncharacterized protein</fullName>
    </submittedName>
</protein>
<comment type="caution">
    <text evidence="4">The sequence shown here is derived from an EMBL/GenBank/DDBJ whole genome shotgun (WGS) entry which is preliminary data.</text>
</comment>
<dbReference type="Gene3D" id="1.20.1250.20">
    <property type="entry name" value="MFS general substrate transporter like domains"/>
    <property type="match status" value="2"/>
</dbReference>
<reference evidence="4" key="1">
    <citation type="submission" date="2022-03" db="EMBL/GenBank/DDBJ databases">
        <authorList>
            <person name="Martin C."/>
        </authorList>
    </citation>
    <scope>NUCLEOTIDE SEQUENCE</scope>
</reference>
<dbReference type="Proteomes" id="UP000749559">
    <property type="component" value="Unassembled WGS sequence"/>
</dbReference>
<dbReference type="InterPro" id="IPR011701">
    <property type="entry name" value="MFS"/>
</dbReference>
<dbReference type="EMBL" id="CAIIXF020000006">
    <property type="protein sequence ID" value="CAH1787191.1"/>
    <property type="molecule type" value="Genomic_DNA"/>
</dbReference>
<evidence type="ECO:0000256" key="3">
    <source>
        <dbReference type="ARBA" id="ARBA00023136"/>
    </source>
</evidence>
<evidence type="ECO:0000256" key="2">
    <source>
        <dbReference type="ARBA" id="ARBA00022989"/>
    </source>
</evidence>
<keyword evidence="3" id="KW-0472">Membrane</keyword>
<evidence type="ECO:0000313" key="4">
    <source>
        <dbReference type="EMBL" id="CAH1787191.1"/>
    </source>
</evidence>
<name>A0A8J1TXU8_OWEFU</name>
<keyword evidence="2" id="KW-1133">Transmembrane helix</keyword>
<sequence>MMSPNIIKEACKEQTDDTMEANREATNCTQLLGNSRHSDTEDVTSKDIATMKDSPDVDVIREPHTSTTFKWIKTICLYLGFVGLGLIETLIGPTLLDLKEQVGVDTAQISILFTTHSAGYMLGSIIGGYLIDRFNQSLIIAFALFLGGVFAVVSPWFYNFGLVALFLGFLGVTSGMLDTCGNVILMLIWGIKSDPFFQFLHFAFGVGATITPLIAQPFISKEIIGTAQMHSNLSDIESTLNPYGSVNSTGFGNSTSEVSLNSAYFNGNGTSGDVHIVGRTESKVQYIYLIVGLYNATFGICFFVITAFGKRTIRALKYESDEDHEETYGTMTLKYKIQMLIFLFMIYFLYCGMEVSAGGLVMAFSKEGLGWPKELGPMLTSTFWGAFMVSRLAGVFLTKILSLTQMIAVDMLIALISFLVMAIFVNSHYIVLWITMATAGIGMGSVFASVMSWYQRNVMPVTGYVAGLSLVSASISGTTVPLLTGFIMNKVNYMGFPYMLLALQFGLTIIAGSIYLSVRMHKKACAKENGKRDPVEEVEMMMADKKQT</sequence>
<dbReference type="Pfam" id="PF07690">
    <property type="entry name" value="MFS_1"/>
    <property type="match status" value="1"/>
</dbReference>
<evidence type="ECO:0000256" key="1">
    <source>
        <dbReference type="ARBA" id="ARBA00022692"/>
    </source>
</evidence>
<keyword evidence="5" id="KW-1185">Reference proteome</keyword>
<gene>
    <name evidence="4" type="ORF">OFUS_LOCUS12948</name>
</gene>
<dbReference type="PANTHER" id="PTHR23121">
    <property type="entry name" value="SODIUM-DEPENDENT GLUCOSE TRANSPORTER 1"/>
    <property type="match status" value="1"/>
</dbReference>